<keyword evidence="5 9" id="KW-0653">Protein transport</keyword>
<organism evidence="10 11">
    <name type="scientific">Podarcis muralis</name>
    <name type="common">Wall lizard</name>
    <name type="synonym">Lacerta muralis</name>
    <dbReference type="NCBI Taxonomy" id="64176"/>
    <lineage>
        <taxon>Eukaryota</taxon>
        <taxon>Metazoa</taxon>
        <taxon>Chordata</taxon>
        <taxon>Craniata</taxon>
        <taxon>Vertebrata</taxon>
        <taxon>Euteleostomi</taxon>
        <taxon>Lepidosauria</taxon>
        <taxon>Squamata</taxon>
        <taxon>Bifurcata</taxon>
        <taxon>Unidentata</taxon>
        <taxon>Episquamata</taxon>
        <taxon>Laterata</taxon>
        <taxon>Lacertibaenia</taxon>
        <taxon>Lacertidae</taxon>
        <taxon>Podarcis</taxon>
    </lineage>
</organism>
<evidence type="ECO:0000256" key="6">
    <source>
        <dbReference type="ARBA" id="ARBA00022989"/>
    </source>
</evidence>
<feature type="transmembrane region" description="Helical" evidence="9">
    <location>
        <begin position="165"/>
        <end position="185"/>
    </location>
</feature>
<keyword evidence="2 9" id="KW-0813">Transport</keyword>
<accession>A0A670IVZ1</accession>
<keyword evidence="8 9" id="KW-0472">Membrane</keyword>
<keyword evidence="6 9" id="KW-1133">Transmembrane helix</keyword>
<dbReference type="Ensembl" id="ENSPMRT00000017021.1">
    <property type="protein sequence ID" value="ENSPMRP00000015941.1"/>
    <property type="gene ID" value="ENSPMRG00000010648.1"/>
</dbReference>
<evidence type="ECO:0000256" key="1">
    <source>
        <dbReference type="ARBA" id="ARBA00009727"/>
    </source>
</evidence>
<dbReference type="GO" id="GO:0000139">
    <property type="term" value="C:Golgi membrane"/>
    <property type="evidence" value="ECO:0007669"/>
    <property type="project" value="UniProtKB-SubCell"/>
</dbReference>
<evidence type="ECO:0000256" key="5">
    <source>
        <dbReference type="ARBA" id="ARBA00022927"/>
    </source>
</evidence>
<keyword evidence="4 9" id="KW-0256">Endoplasmic reticulum</keyword>
<sequence length="231" mass="25232">MATAPALRPDPTRLFEDTSAGAAFLAQPVSSFAAAYGSSLASQGKEIVGRNDWQVQYQQDTPVAPRFDVNAPDLYIPVMAFITYILVAGLALGTQNRFSPDLLGLQASSALAWLIVEVLAILLSLYLVTVNTDLSTIDLVAFSGYKYVGMIVGLLAGLLFGKTGYYLLLSWCCVTIFVFMIRTLRLKILSEAAAEGVLVRGAKNQLRMYLTMAVAGLQPLIMYWLTFHLIY</sequence>
<dbReference type="GeneTree" id="ENSGT00390000009423"/>
<reference evidence="10 11" key="1">
    <citation type="journal article" date="2019" name="Proc. Natl. Acad. Sci. U.S.A.">
        <title>Regulatory changes in pterin and carotenoid genes underlie balanced color polymorphisms in the wall lizard.</title>
        <authorList>
            <person name="Andrade P."/>
            <person name="Pinho C."/>
            <person name="Perez I de Lanuza G."/>
            <person name="Afonso S."/>
            <person name="Brejcha J."/>
            <person name="Rubin C.J."/>
            <person name="Wallerman O."/>
            <person name="Pereira P."/>
            <person name="Sabatino S.J."/>
            <person name="Bellati A."/>
            <person name="Pellitteri-Rosa D."/>
            <person name="Bosakova Z."/>
            <person name="Bunikis I."/>
            <person name="Carretero M.A."/>
            <person name="Feiner N."/>
            <person name="Marsik P."/>
            <person name="Pauperio F."/>
            <person name="Salvi D."/>
            <person name="Soler L."/>
            <person name="While G.M."/>
            <person name="Uller T."/>
            <person name="Font E."/>
            <person name="Andersson L."/>
            <person name="Carneiro M."/>
        </authorList>
    </citation>
    <scope>NUCLEOTIDE SEQUENCE</scope>
</reference>
<evidence type="ECO:0000256" key="9">
    <source>
        <dbReference type="RuleBase" id="RU368073"/>
    </source>
</evidence>
<reference evidence="10" key="3">
    <citation type="submission" date="2025-09" db="UniProtKB">
        <authorList>
            <consortium name="Ensembl"/>
        </authorList>
    </citation>
    <scope>IDENTIFICATION</scope>
</reference>
<evidence type="ECO:0000313" key="10">
    <source>
        <dbReference type="Ensembl" id="ENSPMRP00000015941.1"/>
    </source>
</evidence>
<evidence type="ECO:0000256" key="7">
    <source>
        <dbReference type="ARBA" id="ARBA00023034"/>
    </source>
</evidence>
<keyword evidence="11" id="KW-1185">Reference proteome</keyword>
<keyword evidence="7 9" id="KW-0333">Golgi apparatus</keyword>
<proteinExistence type="inferred from homology"/>
<feature type="transmembrane region" description="Helical" evidence="9">
    <location>
        <begin position="74"/>
        <end position="93"/>
    </location>
</feature>
<dbReference type="Pfam" id="PF03878">
    <property type="entry name" value="YIF1"/>
    <property type="match status" value="1"/>
</dbReference>
<gene>
    <name evidence="10" type="primary">YIF1B</name>
</gene>
<evidence type="ECO:0000256" key="8">
    <source>
        <dbReference type="ARBA" id="ARBA00023136"/>
    </source>
</evidence>
<dbReference type="PANTHER" id="PTHR14083:SF1">
    <property type="entry name" value="PROTEIN YIF1B"/>
    <property type="match status" value="1"/>
</dbReference>
<dbReference type="PANTHER" id="PTHR14083">
    <property type="entry name" value="YIP1 INTERACTING FACTOR HOMOLOG YIF1 PROTEIN"/>
    <property type="match status" value="1"/>
</dbReference>
<comment type="similarity">
    <text evidence="1 9">Belongs to the YIF1 family.</text>
</comment>
<dbReference type="Proteomes" id="UP000472272">
    <property type="component" value="Chromosome 8"/>
</dbReference>
<feature type="transmembrane region" description="Helical" evidence="9">
    <location>
        <begin position="105"/>
        <end position="127"/>
    </location>
</feature>
<dbReference type="GO" id="GO:0006888">
    <property type="term" value="P:endoplasmic reticulum to Golgi vesicle-mediated transport"/>
    <property type="evidence" value="ECO:0007669"/>
    <property type="project" value="UniProtKB-UniRule"/>
</dbReference>
<name>A0A670IVZ1_PODMU</name>
<keyword evidence="3 9" id="KW-0812">Transmembrane</keyword>
<dbReference type="GO" id="GO:0015031">
    <property type="term" value="P:protein transport"/>
    <property type="evidence" value="ECO:0007669"/>
    <property type="project" value="UniProtKB-KW"/>
</dbReference>
<evidence type="ECO:0000313" key="11">
    <source>
        <dbReference type="Proteomes" id="UP000472272"/>
    </source>
</evidence>
<reference evidence="10" key="2">
    <citation type="submission" date="2025-08" db="UniProtKB">
        <authorList>
            <consortium name="Ensembl"/>
        </authorList>
    </citation>
    <scope>IDENTIFICATION</scope>
</reference>
<evidence type="ECO:0000256" key="3">
    <source>
        <dbReference type="ARBA" id="ARBA00022692"/>
    </source>
</evidence>
<comment type="function">
    <text evidence="9">Has a role in transport between endoplasmic reticulum and Golgi.</text>
</comment>
<dbReference type="InterPro" id="IPR005578">
    <property type="entry name" value="Yif1_fam"/>
</dbReference>
<dbReference type="GO" id="GO:0005793">
    <property type="term" value="C:endoplasmic reticulum-Golgi intermediate compartment"/>
    <property type="evidence" value="ECO:0007669"/>
    <property type="project" value="UniProtKB-UniRule"/>
</dbReference>
<dbReference type="GO" id="GO:0030134">
    <property type="term" value="C:COPII-coated ER to Golgi transport vesicle"/>
    <property type="evidence" value="ECO:0007669"/>
    <property type="project" value="TreeGrafter"/>
</dbReference>
<dbReference type="AlphaFoldDB" id="A0A670IVZ1"/>
<protein>
    <recommendedName>
        <fullName evidence="9">Protein YIF1</fullName>
    </recommendedName>
</protein>
<comment type="subcellular location">
    <subcellularLocation>
        <location evidence="9">Endoplasmic reticulum membrane</location>
        <topology evidence="9">Multi-pass membrane protein</topology>
    </subcellularLocation>
    <subcellularLocation>
        <location evidence="9">Golgi apparatus membrane</location>
        <topology evidence="9">Multi-pass membrane protein</topology>
    </subcellularLocation>
</comment>
<evidence type="ECO:0000256" key="2">
    <source>
        <dbReference type="ARBA" id="ARBA00022448"/>
    </source>
</evidence>
<evidence type="ECO:0000256" key="4">
    <source>
        <dbReference type="ARBA" id="ARBA00022824"/>
    </source>
</evidence>
<feature type="transmembrane region" description="Helical" evidence="9">
    <location>
        <begin position="139"/>
        <end position="159"/>
    </location>
</feature>
<dbReference type="GO" id="GO:0005789">
    <property type="term" value="C:endoplasmic reticulum membrane"/>
    <property type="evidence" value="ECO:0007669"/>
    <property type="project" value="UniProtKB-SubCell"/>
</dbReference>
<feature type="transmembrane region" description="Helical" evidence="9">
    <location>
        <begin position="206"/>
        <end position="225"/>
    </location>
</feature>